<organism evidence="1">
    <name type="scientific">Siphoviridae sp. ctHjy10</name>
    <dbReference type="NCBI Taxonomy" id="2826234"/>
    <lineage>
        <taxon>Viruses</taxon>
        <taxon>Duplodnaviria</taxon>
        <taxon>Heunggongvirae</taxon>
        <taxon>Uroviricota</taxon>
        <taxon>Caudoviricetes</taxon>
    </lineage>
</organism>
<accession>A0A8S5MBW9</accession>
<sequence>MLFFTVFFDISICKTNTSCKNMKTYGRKCK</sequence>
<evidence type="ECO:0000313" key="1">
    <source>
        <dbReference type="EMBL" id="DAD79738.1"/>
    </source>
</evidence>
<reference evidence="1" key="1">
    <citation type="journal article" date="2021" name="Proc. Natl. Acad. Sci. U.S.A.">
        <title>A Catalog of Tens of Thousands of Viruses from Human Metagenomes Reveals Hidden Associations with Chronic Diseases.</title>
        <authorList>
            <person name="Tisza M.J."/>
            <person name="Buck C.B."/>
        </authorList>
    </citation>
    <scope>NUCLEOTIDE SEQUENCE</scope>
    <source>
        <strain evidence="1">CtHjy10</strain>
    </source>
</reference>
<dbReference type="EMBL" id="BK014871">
    <property type="protein sequence ID" value="DAD79738.1"/>
    <property type="molecule type" value="Genomic_DNA"/>
</dbReference>
<proteinExistence type="predicted"/>
<name>A0A8S5MBW9_9CAUD</name>
<protein>
    <submittedName>
        <fullName evidence="1">Uncharacterized protein</fullName>
    </submittedName>
</protein>